<evidence type="ECO:0000313" key="2">
    <source>
        <dbReference type="EMBL" id="ONK75771.1"/>
    </source>
</evidence>
<feature type="compositionally biased region" description="Polar residues" evidence="1">
    <location>
        <begin position="1"/>
        <end position="10"/>
    </location>
</feature>
<organism evidence="2 3">
    <name type="scientific">Asparagus officinalis</name>
    <name type="common">Garden asparagus</name>
    <dbReference type="NCBI Taxonomy" id="4686"/>
    <lineage>
        <taxon>Eukaryota</taxon>
        <taxon>Viridiplantae</taxon>
        <taxon>Streptophyta</taxon>
        <taxon>Embryophyta</taxon>
        <taxon>Tracheophyta</taxon>
        <taxon>Spermatophyta</taxon>
        <taxon>Magnoliopsida</taxon>
        <taxon>Liliopsida</taxon>
        <taxon>Asparagales</taxon>
        <taxon>Asparagaceae</taxon>
        <taxon>Asparagoideae</taxon>
        <taxon>Asparagus</taxon>
    </lineage>
</organism>
<proteinExistence type="predicted"/>
<sequence>MKDNGSSGSKTKVEIEGGNLTQRRCKSEAGSASGVPTNSSSDNEGLMALELQRTLAIVDYLVDDANLVEEISGGRGNGVQNAA</sequence>
<gene>
    <name evidence="2" type="ORF">A4U43_C03F20380</name>
</gene>
<feature type="compositionally biased region" description="Polar residues" evidence="1">
    <location>
        <begin position="34"/>
        <end position="43"/>
    </location>
</feature>
<evidence type="ECO:0000256" key="1">
    <source>
        <dbReference type="SAM" id="MobiDB-lite"/>
    </source>
</evidence>
<reference evidence="3" key="1">
    <citation type="journal article" date="2017" name="Nat. Commun.">
        <title>The asparagus genome sheds light on the origin and evolution of a young Y chromosome.</title>
        <authorList>
            <person name="Harkess A."/>
            <person name="Zhou J."/>
            <person name="Xu C."/>
            <person name="Bowers J.E."/>
            <person name="Van der Hulst R."/>
            <person name="Ayyampalayam S."/>
            <person name="Mercati F."/>
            <person name="Riccardi P."/>
            <person name="McKain M.R."/>
            <person name="Kakrana A."/>
            <person name="Tang H."/>
            <person name="Ray J."/>
            <person name="Groenendijk J."/>
            <person name="Arikit S."/>
            <person name="Mathioni S.M."/>
            <person name="Nakano M."/>
            <person name="Shan H."/>
            <person name="Telgmann-Rauber A."/>
            <person name="Kanno A."/>
            <person name="Yue Z."/>
            <person name="Chen H."/>
            <person name="Li W."/>
            <person name="Chen Y."/>
            <person name="Xu X."/>
            <person name="Zhang Y."/>
            <person name="Luo S."/>
            <person name="Chen H."/>
            <person name="Gao J."/>
            <person name="Mao Z."/>
            <person name="Pires J.C."/>
            <person name="Luo M."/>
            <person name="Kudrna D."/>
            <person name="Wing R.A."/>
            <person name="Meyers B.C."/>
            <person name="Yi K."/>
            <person name="Kong H."/>
            <person name="Lavrijsen P."/>
            <person name="Sunseri F."/>
            <person name="Falavigna A."/>
            <person name="Ye Y."/>
            <person name="Leebens-Mack J.H."/>
            <person name="Chen G."/>
        </authorList>
    </citation>
    <scope>NUCLEOTIDE SEQUENCE [LARGE SCALE GENOMIC DNA]</scope>
    <source>
        <strain evidence="3">cv. DH0086</strain>
    </source>
</reference>
<dbReference type="EMBL" id="CM007383">
    <property type="protein sequence ID" value="ONK75771.1"/>
    <property type="molecule type" value="Genomic_DNA"/>
</dbReference>
<dbReference type="Gramene" id="ONK75771">
    <property type="protein sequence ID" value="ONK75771"/>
    <property type="gene ID" value="A4U43_C03F20380"/>
</dbReference>
<accession>A0A5P1FGL9</accession>
<feature type="region of interest" description="Disordered" evidence="1">
    <location>
        <begin position="1"/>
        <end position="43"/>
    </location>
</feature>
<evidence type="ECO:0000313" key="3">
    <source>
        <dbReference type="Proteomes" id="UP000243459"/>
    </source>
</evidence>
<dbReference type="Proteomes" id="UP000243459">
    <property type="component" value="Chromosome 3"/>
</dbReference>
<keyword evidence="3" id="KW-1185">Reference proteome</keyword>
<name>A0A5P1FGL9_ASPOF</name>
<dbReference type="AlphaFoldDB" id="A0A5P1FGL9"/>
<protein>
    <submittedName>
        <fullName evidence="2">Uncharacterized protein</fullName>
    </submittedName>
</protein>